<organism evidence="1 2">
    <name type="scientific">Aspergillus nanangensis</name>
    <dbReference type="NCBI Taxonomy" id="2582783"/>
    <lineage>
        <taxon>Eukaryota</taxon>
        <taxon>Fungi</taxon>
        <taxon>Dikarya</taxon>
        <taxon>Ascomycota</taxon>
        <taxon>Pezizomycotina</taxon>
        <taxon>Eurotiomycetes</taxon>
        <taxon>Eurotiomycetidae</taxon>
        <taxon>Eurotiales</taxon>
        <taxon>Aspergillaceae</taxon>
        <taxon>Aspergillus</taxon>
        <taxon>Aspergillus subgen. Circumdati</taxon>
    </lineage>
</organism>
<sequence>MKMKTSLDENSSQDAAVSGVDLEPHLTSSTVSDLQETSTVTSGSNQSEFALNFSPDYVRDWTTTSAFRNYTRIAASILTRNRKDAIIESFQLDPRSFRPVYEESEQHICITVSKGARSEALGFIRHDKSTGQVTLANACATLEPEALQLGKTTKRGKDQLVGCHGEGLKLAAMLMSREGYRVSVETNNTHWDFCLQDSSQFRCTVSSSERAIPKRRPNPRRDMARFMSRIWRDVTVIIQPRHNPCRQEVSHEQFRKWLEVSMEIRGYSYPESVIETDCGDLILDPRYRGKMFLKGLLLPSSISEPRELKLGYNFVEGDVNRDRQWLVNRQQEADLLRKIWESAIHKNRDLILPIYVNILWNFPRAPDVELAEDLLERPTRLLIWKHLLRIADGRRFYFCQKTGSLSVGTITGILKKEPVGLPDTLWHLLEGSVPIRTADQQRVHMFRHATVAPSPMTLFGTTVLRALRASLVLCSYPSKIEIVDSDSKIQLLVDIERQAIIIDQQSFDISKVHERVCRPRASLIANEAFLCDHVIEELFAVAQC</sequence>
<keyword evidence="2" id="KW-1185">Reference proteome</keyword>
<proteinExistence type="predicted"/>
<comment type="caution">
    <text evidence="1">The sequence shown here is derived from an EMBL/GenBank/DDBJ whole genome shotgun (WGS) entry which is preliminary data.</text>
</comment>
<accession>A0AAD4CL63</accession>
<reference evidence="1" key="1">
    <citation type="journal article" date="2019" name="Beilstein J. Org. Chem.">
        <title>Nanangenines: drimane sesquiterpenoids as the dominant metabolite cohort of a novel Australian fungus, Aspergillus nanangensis.</title>
        <authorList>
            <person name="Lacey H.J."/>
            <person name="Gilchrist C.L.M."/>
            <person name="Crombie A."/>
            <person name="Kalaitzis J.A."/>
            <person name="Vuong D."/>
            <person name="Rutledge P.J."/>
            <person name="Turner P."/>
            <person name="Pitt J.I."/>
            <person name="Lacey E."/>
            <person name="Chooi Y.H."/>
            <person name="Piggott A.M."/>
        </authorList>
    </citation>
    <scope>NUCLEOTIDE SEQUENCE</scope>
    <source>
        <strain evidence="1">MST-FP2251</strain>
    </source>
</reference>
<dbReference type="Proteomes" id="UP001194746">
    <property type="component" value="Unassembled WGS sequence"/>
</dbReference>
<protein>
    <submittedName>
        <fullName evidence="1">Uncharacterized protein</fullName>
    </submittedName>
</protein>
<name>A0AAD4CL63_ASPNN</name>
<evidence type="ECO:0000313" key="1">
    <source>
        <dbReference type="EMBL" id="KAF9888555.1"/>
    </source>
</evidence>
<dbReference type="EMBL" id="VCAU01000045">
    <property type="protein sequence ID" value="KAF9888555.1"/>
    <property type="molecule type" value="Genomic_DNA"/>
</dbReference>
<dbReference type="AlphaFoldDB" id="A0AAD4CL63"/>
<reference evidence="1" key="2">
    <citation type="submission" date="2020-02" db="EMBL/GenBank/DDBJ databases">
        <authorList>
            <person name="Gilchrist C.L.M."/>
            <person name="Chooi Y.-H."/>
        </authorList>
    </citation>
    <scope>NUCLEOTIDE SEQUENCE</scope>
    <source>
        <strain evidence="1">MST-FP2251</strain>
    </source>
</reference>
<gene>
    <name evidence="1" type="ORF">FE257_008486</name>
</gene>
<evidence type="ECO:0000313" key="2">
    <source>
        <dbReference type="Proteomes" id="UP001194746"/>
    </source>
</evidence>